<dbReference type="PANTHER" id="PTHR32294">
    <property type="entry name" value="DNA POLYMERASE III SUBUNIT ALPHA"/>
    <property type="match status" value="1"/>
</dbReference>
<dbReference type="Pfam" id="PF17657">
    <property type="entry name" value="DNA_pol3_finger"/>
    <property type="match status" value="1"/>
</dbReference>
<protein>
    <submittedName>
        <fullName evidence="3">DNA polymerase III PolC-type</fullName>
        <ecNumber evidence="3">2.7.7.7</ecNumber>
    </submittedName>
</protein>
<dbReference type="InterPro" id="IPR004805">
    <property type="entry name" value="DnaE2/DnaE/PolC"/>
</dbReference>
<comment type="caution">
    <text evidence="3">The sequence shown here is derived from an EMBL/GenBank/DDBJ whole genome shotgun (WGS) entry which is preliminary data.</text>
</comment>
<dbReference type="PANTHER" id="PTHR32294:SF5">
    <property type="entry name" value="DNA POLYMERASE III POLC-TYPE"/>
    <property type="match status" value="1"/>
</dbReference>
<evidence type="ECO:0000313" key="3">
    <source>
        <dbReference type="EMBL" id="MPM74153.1"/>
    </source>
</evidence>
<dbReference type="GO" id="GO:0003887">
    <property type="term" value="F:DNA-directed DNA polymerase activity"/>
    <property type="evidence" value="ECO:0007669"/>
    <property type="project" value="UniProtKB-EC"/>
</dbReference>
<keyword evidence="3" id="KW-0548">Nucleotidyltransferase</keyword>
<proteinExistence type="predicted"/>
<gene>
    <name evidence="3" type="primary">polC_47</name>
    <name evidence="3" type="ORF">SDC9_121138</name>
</gene>
<dbReference type="InterPro" id="IPR029460">
    <property type="entry name" value="DNAPol_HHH"/>
</dbReference>
<dbReference type="EMBL" id="VSSQ01025782">
    <property type="protein sequence ID" value="MPM74153.1"/>
    <property type="molecule type" value="Genomic_DNA"/>
</dbReference>
<dbReference type="GO" id="GO:0006260">
    <property type="term" value="P:DNA replication"/>
    <property type="evidence" value="ECO:0007669"/>
    <property type="project" value="InterPro"/>
</dbReference>
<accession>A0A645CB42</accession>
<evidence type="ECO:0000259" key="1">
    <source>
        <dbReference type="Pfam" id="PF14579"/>
    </source>
</evidence>
<reference evidence="3" key="1">
    <citation type="submission" date="2019-08" db="EMBL/GenBank/DDBJ databases">
        <authorList>
            <person name="Kucharzyk K."/>
            <person name="Murdoch R.W."/>
            <person name="Higgins S."/>
            <person name="Loffler F."/>
        </authorList>
    </citation>
    <scope>NUCLEOTIDE SEQUENCE</scope>
</reference>
<dbReference type="InterPro" id="IPR040982">
    <property type="entry name" value="DNA_pol3_finger"/>
</dbReference>
<sequence length="282" mass="31550">MLEDTKPTEFDILVRLSGFSHGTDVWLGNARDLIVSGTATVGQAIGCRDDIMIYLISRGMDEKRAFKIMEAVRKGKGLPEGADGEMSALGVPDWYIESCRKIKYLFPKAHAVAYVMMAYRIAWFKVHRPLAFYAAYFSIRAKAFDATVMCRGMEAVKERMRAIKAKDKDAPAVEQDMLVTLEVCYEFYLRGFSFETVDLYRSDAVRFRMDEEKGTLLPPFVSIPGLGETAALSLAEQRRGKTFVSVEELVNACPKVSKTHVEQLRAVGALGNLPDTSQLSLF</sequence>
<keyword evidence="3" id="KW-0808">Transferase</keyword>
<dbReference type="GO" id="GO:0008408">
    <property type="term" value="F:3'-5' exonuclease activity"/>
    <property type="evidence" value="ECO:0007669"/>
    <property type="project" value="InterPro"/>
</dbReference>
<dbReference type="Gene3D" id="1.10.150.870">
    <property type="match status" value="1"/>
</dbReference>
<dbReference type="Gene3D" id="6.10.140.1510">
    <property type="match status" value="1"/>
</dbReference>
<feature type="domain" description="DNA polymerase III alpha subunit finger" evidence="2">
    <location>
        <begin position="1"/>
        <end position="76"/>
    </location>
</feature>
<dbReference type="AlphaFoldDB" id="A0A645CB42"/>
<dbReference type="Pfam" id="PF14579">
    <property type="entry name" value="HHH_6"/>
    <property type="match status" value="1"/>
</dbReference>
<name>A0A645CB42_9ZZZZ</name>
<feature type="domain" description="DNA polymerase helix-hairpin-helix motif" evidence="1">
    <location>
        <begin position="194"/>
        <end position="273"/>
    </location>
</feature>
<dbReference type="EC" id="2.7.7.7" evidence="3"/>
<evidence type="ECO:0000259" key="2">
    <source>
        <dbReference type="Pfam" id="PF17657"/>
    </source>
</evidence>
<organism evidence="3">
    <name type="scientific">bioreactor metagenome</name>
    <dbReference type="NCBI Taxonomy" id="1076179"/>
    <lineage>
        <taxon>unclassified sequences</taxon>
        <taxon>metagenomes</taxon>
        <taxon>ecological metagenomes</taxon>
    </lineage>
</organism>